<reference evidence="1 2" key="1">
    <citation type="submission" date="2019-04" db="EMBL/GenBank/DDBJ databases">
        <title>Genome sequencing of Clostridium botulinum Groups I-IV and Clostridium butyricum.</title>
        <authorList>
            <person name="Brunt J."/>
            <person name="Van Vliet A.H.M."/>
            <person name="Stringer S.C."/>
            <person name="Carter A.T."/>
            <person name="Peck M.W."/>
        </authorList>
    </citation>
    <scope>NUCLEOTIDE SEQUENCE [LARGE SCALE GENOMIC DNA]</scope>
    <source>
        <strain evidence="1 2">BL81</strain>
    </source>
</reference>
<accession>A0A6B4JR84</accession>
<dbReference type="AlphaFoldDB" id="A0A6B4JR84"/>
<gene>
    <name evidence="1" type="ORF">FDG31_16265</name>
</gene>
<dbReference type="RefSeq" id="WP_003374566.1">
    <property type="nucleotide sequence ID" value="NZ_JACBBA010000009.1"/>
</dbReference>
<evidence type="ECO:0000313" key="2">
    <source>
        <dbReference type="Proteomes" id="UP000486903"/>
    </source>
</evidence>
<comment type="caution">
    <text evidence="1">The sequence shown here is derived from an EMBL/GenBank/DDBJ whole genome shotgun (WGS) entry which is preliminary data.</text>
</comment>
<sequence>MDRNLNENIDKKITECLNNKADEISVSDNMFFKIRSEILKKNEGGLFNMKFKFSKPKVAILVGLLCIVTTVTGVAASTNGLSWSVSSGMFNDINKFPTADKVNDAVGFLPKYVESFNGDFEFKSFNFSNEDLKKDDGEVVTSTKTAIFEYKRNGASTNQYLNLNAQKVEEKYTGSNAENSYNDVVYYNNLKIDYHSFKYKGVPEKYVPTDEELKMVDEGTLQIGYGLDKITEDNMQCVSWYENGIQYSVLNSNYNDISKDQMIEMAKIVINK</sequence>
<name>A0A6B4JR84_CLOBO</name>
<dbReference type="EMBL" id="SXFB01000018">
    <property type="protein sequence ID" value="NFV27677.1"/>
    <property type="molecule type" value="Genomic_DNA"/>
</dbReference>
<protein>
    <submittedName>
        <fullName evidence="1">Uncharacterized protein</fullName>
    </submittedName>
</protein>
<dbReference type="Proteomes" id="UP000486903">
    <property type="component" value="Unassembled WGS sequence"/>
</dbReference>
<proteinExistence type="predicted"/>
<evidence type="ECO:0000313" key="1">
    <source>
        <dbReference type="EMBL" id="NFV27677.1"/>
    </source>
</evidence>
<organism evidence="1 2">
    <name type="scientific">Clostridium botulinum</name>
    <dbReference type="NCBI Taxonomy" id="1491"/>
    <lineage>
        <taxon>Bacteria</taxon>
        <taxon>Bacillati</taxon>
        <taxon>Bacillota</taxon>
        <taxon>Clostridia</taxon>
        <taxon>Eubacteriales</taxon>
        <taxon>Clostridiaceae</taxon>
        <taxon>Clostridium</taxon>
    </lineage>
</organism>